<accession>A0A152AA33</accession>
<sequence>MPLSLNQRKSLRDYDQNLKDALESIKNTTGQEYQVEIDFEGIIAKTAESKYVSEDPGNFFYKQCLANFAYCLEQQLAKEEVTKEAFVEATTARKIIFRINEDKKNTDYWKVAFEADSVILLFRIQPSNVGDISYLPLAKSIPVPGTYSLVSRLSLKEHKEKFDEALETLKSATGETWTYDEASLESVYKLVDENSKTNYGRVFSTVLENVAYNVKEKCKDDMIKEAFVEATPNHTIVFVQNAKQYDYWEFKFENGNLLVSFKNSITNLSDISYWDFTKLL</sequence>
<evidence type="ECO:0000313" key="2">
    <source>
        <dbReference type="Proteomes" id="UP000076078"/>
    </source>
</evidence>
<dbReference type="OrthoDB" id="21705at2759"/>
<dbReference type="Proteomes" id="UP000076078">
    <property type="component" value="Unassembled WGS sequence"/>
</dbReference>
<evidence type="ECO:0000313" key="1">
    <source>
        <dbReference type="EMBL" id="KYR03083.1"/>
    </source>
</evidence>
<proteinExistence type="predicted"/>
<keyword evidence="2" id="KW-1185">Reference proteome</keyword>
<dbReference type="InParanoid" id="A0A152AA33"/>
<organism evidence="1 2">
    <name type="scientific">Tieghemostelium lacteum</name>
    <name type="common">Slime mold</name>
    <name type="synonym">Dictyostelium lacteum</name>
    <dbReference type="NCBI Taxonomy" id="361077"/>
    <lineage>
        <taxon>Eukaryota</taxon>
        <taxon>Amoebozoa</taxon>
        <taxon>Evosea</taxon>
        <taxon>Eumycetozoa</taxon>
        <taxon>Dictyostelia</taxon>
        <taxon>Dictyosteliales</taxon>
        <taxon>Raperosteliaceae</taxon>
        <taxon>Tieghemostelium</taxon>
    </lineage>
</organism>
<comment type="caution">
    <text evidence="1">The sequence shown here is derived from an EMBL/GenBank/DDBJ whole genome shotgun (WGS) entry which is preliminary data.</text>
</comment>
<dbReference type="OMA" id="ANFAYCL"/>
<dbReference type="EMBL" id="LODT01000001">
    <property type="protein sequence ID" value="KYR03083.1"/>
    <property type="molecule type" value="Genomic_DNA"/>
</dbReference>
<dbReference type="AlphaFoldDB" id="A0A152AA33"/>
<protein>
    <submittedName>
        <fullName evidence="1">Uncharacterized protein</fullName>
    </submittedName>
</protein>
<gene>
    <name evidence="1" type="ORF">DLAC_00575</name>
</gene>
<name>A0A152AA33_TIELA</name>
<dbReference type="STRING" id="361077.A0A152AA33"/>
<reference evidence="1 2" key="1">
    <citation type="submission" date="2015-12" db="EMBL/GenBank/DDBJ databases">
        <title>Dictyostelia acquired genes for synthesis and detection of signals that induce cell-type specialization by lateral gene transfer from prokaryotes.</title>
        <authorList>
            <person name="Gloeckner G."/>
            <person name="Schaap P."/>
        </authorList>
    </citation>
    <scope>NUCLEOTIDE SEQUENCE [LARGE SCALE GENOMIC DNA]</scope>
    <source>
        <strain evidence="1 2">TK</strain>
    </source>
</reference>